<protein>
    <submittedName>
        <fullName evidence="2">Alpha/beta fold hydrolase</fullName>
    </submittedName>
</protein>
<proteinExistence type="predicted"/>
<evidence type="ECO:0000313" key="3">
    <source>
        <dbReference type="Proteomes" id="UP001596391"/>
    </source>
</evidence>
<dbReference type="EMBL" id="JBHSWI010000001">
    <property type="protein sequence ID" value="MFC6646852.1"/>
    <property type="molecule type" value="Genomic_DNA"/>
</dbReference>
<comment type="caution">
    <text evidence="2">The sequence shown here is derived from an EMBL/GenBank/DDBJ whole genome shotgun (WGS) entry which is preliminary data.</text>
</comment>
<dbReference type="PANTHER" id="PTHR43798:SF33">
    <property type="entry name" value="HYDROLASE, PUTATIVE (AFU_ORTHOLOGUE AFUA_2G14860)-RELATED"/>
    <property type="match status" value="1"/>
</dbReference>
<dbReference type="RefSeq" id="WP_263371209.1">
    <property type="nucleotide sequence ID" value="NZ_JAGSYD010000002.1"/>
</dbReference>
<evidence type="ECO:0000259" key="1">
    <source>
        <dbReference type="Pfam" id="PF00561"/>
    </source>
</evidence>
<dbReference type="InterPro" id="IPR000639">
    <property type="entry name" value="Epox_hydrolase-like"/>
</dbReference>
<dbReference type="InterPro" id="IPR029058">
    <property type="entry name" value="AB_hydrolase_fold"/>
</dbReference>
<accession>A0ABW1ZDU0</accession>
<keyword evidence="3" id="KW-1185">Reference proteome</keyword>
<keyword evidence="2" id="KW-0378">Hydrolase</keyword>
<name>A0ABW1ZDU0_9BACT</name>
<dbReference type="Gene3D" id="3.40.50.1820">
    <property type="entry name" value="alpha/beta hydrolase"/>
    <property type="match status" value="1"/>
</dbReference>
<dbReference type="GO" id="GO:0016787">
    <property type="term" value="F:hydrolase activity"/>
    <property type="evidence" value="ECO:0007669"/>
    <property type="project" value="UniProtKB-KW"/>
</dbReference>
<dbReference type="InterPro" id="IPR050266">
    <property type="entry name" value="AB_hydrolase_sf"/>
</dbReference>
<evidence type="ECO:0000313" key="2">
    <source>
        <dbReference type="EMBL" id="MFC6646852.1"/>
    </source>
</evidence>
<sequence length="306" mass="34788">MFGFGRPEVKTVVTSELEFAYEEYGAENADVVLLLHGWPYDPRSFDKVAKPLAKQGLRVIVPYLRGFGPTKYRDATIARNAQQSRLGADIVELMDALQIERATLVGYDWGGRAACVVASLWPERVRALISMNGYTVLDPQTLATKLPRTMEELAQQWYRHVMQLPLGETVLQERRVEFTKQCWEMWSPNWKFSDGTFADAAESFGNADWMATTLQQYRWRTAMIAGDPSLEEMEAKLRSKPRIAVPTIVLTGDDDPLYPLYTTEGLEAQFVGPYERVLLRKVGHCPPYEEPDAVVEATLEVMKRSR</sequence>
<dbReference type="Pfam" id="PF00561">
    <property type="entry name" value="Abhydrolase_1"/>
    <property type="match status" value="1"/>
</dbReference>
<dbReference type="PRINTS" id="PR00412">
    <property type="entry name" value="EPOXHYDRLASE"/>
</dbReference>
<reference evidence="3" key="1">
    <citation type="journal article" date="2019" name="Int. J. Syst. Evol. Microbiol.">
        <title>The Global Catalogue of Microorganisms (GCM) 10K type strain sequencing project: providing services to taxonomists for standard genome sequencing and annotation.</title>
        <authorList>
            <consortium name="The Broad Institute Genomics Platform"/>
            <consortium name="The Broad Institute Genome Sequencing Center for Infectious Disease"/>
            <person name="Wu L."/>
            <person name="Ma J."/>
        </authorList>
    </citation>
    <scope>NUCLEOTIDE SEQUENCE [LARGE SCALE GENOMIC DNA]</scope>
    <source>
        <strain evidence="3">CGMCC 1.16026</strain>
    </source>
</reference>
<gene>
    <name evidence="2" type="ORF">ACFQBQ_14940</name>
</gene>
<dbReference type="PRINTS" id="PR00111">
    <property type="entry name" value="ABHYDROLASE"/>
</dbReference>
<dbReference type="PANTHER" id="PTHR43798">
    <property type="entry name" value="MONOACYLGLYCEROL LIPASE"/>
    <property type="match status" value="1"/>
</dbReference>
<dbReference type="InterPro" id="IPR000073">
    <property type="entry name" value="AB_hydrolase_1"/>
</dbReference>
<organism evidence="2 3">
    <name type="scientific">Granulicella cerasi</name>
    <dbReference type="NCBI Taxonomy" id="741063"/>
    <lineage>
        <taxon>Bacteria</taxon>
        <taxon>Pseudomonadati</taxon>
        <taxon>Acidobacteriota</taxon>
        <taxon>Terriglobia</taxon>
        <taxon>Terriglobales</taxon>
        <taxon>Acidobacteriaceae</taxon>
        <taxon>Granulicella</taxon>
    </lineage>
</organism>
<dbReference type="Proteomes" id="UP001596391">
    <property type="component" value="Unassembled WGS sequence"/>
</dbReference>
<dbReference type="SUPFAM" id="SSF53474">
    <property type="entry name" value="alpha/beta-Hydrolases"/>
    <property type="match status" value="1"/>
</dbReference>
<feature type="domain" description="AB hydrolase-1" evidence="1">
    <location>
        <begin position="31"/>
        <end position="291"/>
    </location>
</feature>